<dbReference type="PANTHER" id="PTHR31544">
    <property type="entry name" value="AIG2-LIKE PROTEIN D"/>
    <property type="match status" value="1"/>
</dbReference>
<dbReference type="SUPFAM" id="SSF110857">
    <property type="entry name" value="Gamma-glutamyl cyclotransferase-like"/>
    <property type="match status" value="1"/>
</dbReference>
<dbReference type="EMBL" id="QQBC01000007">
    <property type="protein sequence ID" value="RDI64732.1"/>
    <property type="molecule type" value="Genomic_DNA"/>
</dbReference>
<gene>
    <name evidence="4" type="ORF">DFR76_107107</name>
</gene>
<evidence type="ECO:0000256" key="1">
    <source>
        <dbReference type="ARBA" id="ARBA00022679"/>
    </source>
</evidence>
<dbReference type="AlphaFoldDB" id="A0A370I1V7"/>
<proteinExistence type="predicted"/>
<protein>
    <recommendedName>
        <fullName evidence="2">Putative gamma-glutamylcyclotransferase</fullName>
    </recommendedName>
</protein>
<feature type="domain" description="Gamma-glutamylcyclotransferase AIG2-like" evidence="3">
    <location>
        <begin position="15"/>
        <end position="117"/>
    </location>
</feature>
<dbReference type="InterPro" id="IPR013024">
    <property type="entry name" value="GGCT-like"/>
</dbReference>
<dbReference type="InterPro" id="IPR045038">
    <property type="entry name" value="AIG2-like"/>
</dbReference>
<dbReference type="InterPro" id="IPR036568">
    <property type="entry name" value="GGCT-like_sf"/>
</dbReference>
<dbReference type="Proteomes" id="UP000254869">
    <property type="component" value="Unassembled WGS sequence"/>
</dbReference>
<comment type="caution">
    <text evidence="4">The sequence shown here is derived from an EMBL/GenBank/DDBJ whole genome shotgun (WGS) entry which is preliminary data.</text>
</comment>
<dbReference type="PANTHER" id="PTHR31544:SF2">
    <property type="entry name" value="AIG2-LIKE PROTEIN D"/>
    <property type="match status" value="1"/>
</dbReference>
<evidence type="ECO:0000313" key="5">
    <source>
        <dbReference type="Proteomes" id="UP000254869"/>
    </source>
</evidence>
<dbReference type="STRING" id="1210086.GCA_001613105_02468"/>
<reference evidence="4 5" key="1">
    <citation type="submission" date="2018-07" db="EMBL/GenBank/DDBJ databases">
        <title>Genomic Encyclopedia of Type Strains, Phase IV (KMG-IV): sequencing the most valuable type-strain genomes for metagenomic binning, comparative biology and taxonomic classification.</title>
        <authorList>
            <person name="Goeker M."/>
        </authorList>
    </citation>
    <scope>NUCLEOTIDE SEQUENCE [LARGE SCALE GENOMIC DNA]</scope>
    <source>
        <strain evidence="4 5">DSM 44290</strain>
    </source>
</reference>
<dbReference type="GO" id="GO:0016740">
    <property type="term" value="F:transferase activity"/>
    <property type="evidence" value="ECO:0007669"/>
    <property type="project" value="UniProtKB-KW"/>
</dbReference>
<dbReference type="Gene3D" id="3.10.490.10">
    <property type="entry name" value="Gamma-glutamyl cyclotransferase-like"/>
    <property type="match status" value="1"/>
</dbReference>
<dbReference type="InterPro" id="IPR009288">
    <property type="entry name" value="AIG2-like_dom"/>
</dbReference>
<evidence type="ECO:0000313" key="4">
    <source>
        <dbReference type="EMBL" id="RDI64732.1"/>
    </source>
</evidence>
<dbReference type="Pfam" id="PF06094">
    <property type="entry name" value="GGACT"/>
    <property type="match status" value="1"/>
</dbReference>
<name>A0A370I1V7_9NOCA</name>
<evidence type="ECO:0000259" key="3">
    <source>
        <dbReference type="Pfam" id="PF06094"/>
    </source>
</evidence>
<dbReference type="CDD" id="cd06661">
    <property type="entry name" value="GGCT_like"/>
    <property type="match status" value="1"/>
</dbReference>
<evidence type="ECO:0000256" key="2">
    <source>
        <dbReference type="ARBA" id="ARBA00030602"/>
    </source>
</evidence>
<keyword evidence="5" id="KW-1185">Reference proteome</keyword>
<sequence>MANGMTRFEGVGGRLFVYGTLQFAPVLDELIGRTPDYAVAVARDWRAATLAGRLYPGLVPEPGRMAAGLVLDGLTPAEWHIIDAFEDDEYELRTIEVIGHPDPVPTYVWTAEVTRNDWVAETFATDHLERYAQRCARWRRETARDAGQ</sequence>
<organism evidence="4 5">
    <name type="scientific">Nocardia pseudobrasiliensis</name>
    <dbReference type="NCBI Taxonomy" id="45979"/>
    <lineage>
        <taxon>Bacteria</taxon>
        <taxon>Bacillati</taxon>
        <taxon>Actinomycetota</taxon>
        <taxon>Actinomycetes</taxon>
        <taxon>Mycobacteriales</taxon>
        <taxon>Nocardiaceae</taxon>
        <taxon>Nocardia</taxon>
    </lineage>
</organism>
<accession>A0A370I1V7</accession>
<keyword evidence="1 4" id="KW-0808">Transferase</keyword>